<comment type="similarity">
    <text evidence="2 7">Belongs to the DedA family.</text>
</comment>
<keyword evidence="4 7" id="KW-0812">Transmembrane</keyword>
<protein>
    <submittedName>
        <fullName evidence="9">DedA family protein</fullName>
    </submittedName>
</protein>
<comment type="subcellular location">
    <subcellularLocation>
        <location evidence="1 7">Cell membrane</location>
        <topology evidence="1 7">Multi-pass membrane protein</topology>
    </subcellularLocation>
</comment>
<feature type="transmembrane region" description="Helical" evidence="7">
    <location>
        <begin position="134"/>
        <end position="155"/>
    </location>
</feature>
<evidence type="ECO:0000256" key="3">
    <source>
        <dbReference type="ARBA" id="ARBA00022475"/>
    </source>
</evidence>
<evidence type="ECO:0000256" key="5">
    <source>
        <dbReference type="ARBA" id="ARBA00022989"/>
    </source>
</evidence>
<dbReference type="Pfam" id="PF09335">
    <property type="entry name" value="VTT_dom"/>
    <property type="match status" value="1"/>
</dbReference>
<dbReference type="EMBL" id="JAGEOJ010000028">
    <property type="protein sequence ID" value="MBO2454719.1"/>
    <property type="molecule type" value="Genomic_DNA"/>
</dbReference>
<feature type="transmembrane region" description="Helical" evidence="7">
    <location>
        <begin position="50"/>
        <end position="71"/>
    </location>
</feature>
<proteinExistence type="inferred from homology"/>
<keyword evidence="10" id="KW-1185">Reference proteome</keyword>
<evidence type="ECO:0000259" key="8">
    <source>
        <dbReference type="Pfam" id="PF09335"/>
    </source>
</evidence>
<feature type="transmembrane region" description="Helical" evidence="7">
    <location>
        <begin position="91"/>
        <end position="113"/>
    </location>
</feature>
<evidence type="ECO:0000256" key="4">
    <source>
        <dbReference type="ARBA" id="ARBA00022692"/>
    </source>
</evidence>
<accession>A0A939T9W2</accession>
<feature type="transmembrane region" description="Helical" evidence="7">
    <location>
        <begin position="12"/>
        <end position="30"/>
    </location>
</feature>
<evidence type="ECO:0000256" key="2">
    <source>
        <dbReference type="ARBA" id="ARBA00010792"/>
    </source>
</evidence>
<evidence type="ECO:0000256" key="7">
    <source>
        <dbReference type="RuleBase" id="RU367016"/>
    </source>
</evidence>
<dbReference type="PANTHER" id="PTHR30353">
    <property type="entry name" value="INNER MEMBRANE PROTEIN DEDA-RELATED"/>
    <property type="match status" value="1"/>
</dbReference>
<sequence length="195" mass="20521">MDVVHTAVSSPWFYAALFAVAMLDGFFPVVPSESMVITAGVYAASGELRVAPVVALAALGAFAGDHVSYLVGRRSRGRLARMRPGTRRARALAWASAVLAERGGLILVVARYVPGGRTAVTMAMGAVGYRARPFAFFAGVAAVSWALYGVVLGYAGGMAFENDPLKGVAVGLGLALSVTVAVEVTRHLRRRVRLR</sequence>
<evidence type="ECO:0000256" key="6">
    <source>
        <dbReference type="ARBA" id="ARBA00023136"/>
    </source>
</evidence>
<evidence type="ECO:0000313" key="10">
    <source>
        <dbReference type="Proteomes" id="UP000669179"/>
    </source>
</evidence>
<evidence type="ECO:0000256" key="1">
    <source>
        <dbReference type="ARBA" id="ARBA00004651"/>
    </source>
</evidence>
<organism evidence="9 10">
    <name type="scientific">Actinomadura barringtoniae</name>
    <dbReference type="NCBI Taxonomy" id="1427535"/>
    <lineage>
        <taxon>Bacteria</taxon>
        <taxon>Bacillati</taxon>
        <taxon>Actinomycetota</taxon>
        <taxon>Actinomycetes</taxon>
        <taxon>Streptosporangiales</taxon>
        <taxon>Thermomonosporaceae</taxon>
        <taxon>Actinomadura</taxon>
    </lineage>
</organism>
<dbReference type="Proteomes" id="UP000669179">
    <property type="component" value="Unassembled WGS sequence"/>
</dbReference>
<dbReference type="AlphaFoldDB" id="A0A939T9W2"/>
<gene>
    <name evidence="9" type="ORF">J4573_47055</name>
</gene>
<dbReference type="GO" id="GO:0005886">
    <property type="term" value="C:plasma membrane"/>
    <property type="evidence" value="ECO:0007669"/>
    <property type="project" value="UniProtKB-SubCell"/>
</dbReference>
<dbReference type="PANTHER" id="PTHR30353:SF0">
    <property type="entry name" value="TRANSMEMBRANE PROTEIN"/>
    <property type="match status" value="1"/>
</dbReference>
<comment type="caution">
    <text evidence="9">The sequence shown here is derived from an EMBL/GenBank/DDBJ whole genome shotgun (WGS) entry which is preliminary data.</text>
</comment>
<feature type="domain" description="VTT" evidence="8">
    <location>
        <begin position="30"/>
        <end position="154"/>
    </location>
</feature>
<evidence type="ECO:0000313" key="9">
    <source>
        <dbReference type="EMBL" id="MBO2454719.1"/>
    </source>
</evidence>
<dbReference type="InterPro" id="IPR032818">
    <property type="entry name" value="DedA-like"/>
</dbReference>
<keyword evidence="3 7" id="KW-1003">Cell membrane</keyword>
<dbReference type="InterPro" id="IPR032816">
    <property type="entry name" value="VTT_dom"/>
</dbReference>
<name>A0A939T9W2_9ACTN</name>
<keyword evidence="6 7" id="KW-0472">Membrane</keyword>
<keyword evidence="5 7" id="KW-1133">Transmembrane helix</keyword>
<reference evidence="9" key="1">
    <citation type="submission" date="2021-03" db="EMBL/GenBank/DDBJ databases">
        <authorList>
            <person name="Kanchanasin P."/>
            <person name="Saeng-In P."/>
            <person name="Phongsopitanun W."/>
            <person name="Yuki M."/>
            <person name="Kudo T."/>
            <person name="Ohkuma M."/>
            <person name="Tanasupawat S."/>
        </authorList>
    </citation>
    <scope>NUCLEOTIDE SEQUENCE</scope>
    <source>
        <strain evidence="9">GKU 128</strain>
    </source>
</reference>